<dbReference type="GO" id="GO:0046872">
    <property type="term" value="F:metal ion binding"/>
    <property type="evidence" value="ECO:0007669"/>
    <property type="project" value="UniProtKB-UniRule"/>
</dbReference>
<evidence type="ECO:0000256" key="9">
    <source>
        <dbReference type="ARBA" id="ARBA00022769"/>
    </source>
</evidence>
<dbReference type="CDD" id="cd09908">
    <property type="entry name" value="H3TH_EXO1"/>
    <property type="match status" value="1"/>
</dbReference>
<keyword evidence="11 17" id="KW-0269">Exonuclease</keyword>
<dbReference type="EC" id="3.1.-.-" evidence="17"/>
<feature type="non-terminal residue" evidence="20">
    <location>
        <position position="1"/>
    </location>
</feature>
<keyword evidence="5 17" id="KW-0540">Nuclease</keyword>
<dbReference type="GO" id="GO:0005634">
    <property type="term" value="C:nucleus"/>
    <property type="evidence" value="ECO:0007669"/>
    <property type="project" value="UniProtKB-SubCell"/>
</dbReference>
<comment type="caution">
    <text evidence="20">The sequence shown here is derived from an EMBL/GenBank/DDBJ whole genome shotgun (WGS) entry which is preliminary data.</text>
</comment>
<dbReference type="AlphaFoldDB" id="A0A836J800"/>
<dbReference type="GO" id="GO:0006310">
    <property type="term" value="P:DNA recombination"/>
    <property type="evidence" value="ECO:0007669"/>
    <property type="project" value="TreeGrafter"/>
</dbReference>
<keyword evidence="15 17" id="KW-0234">DNA repair</keyword>
<keyword evidence="7" id="KW-0255">Endonuclease</keyword>
<comment type="function">
    <text evidence="17">5'-&gt;3' double-stranded DNA exonuclease which may also possess a cryptic 3'-&gt;5' double-stranded DNA exonuclease activity. Functions in DNA mismatch repair.</text>
</comment>
<feature type="non-terminal residue" evidence="20">
    <location>
        <position position="778"/>
    </location>
</feature>
<dbReference type="InterPro" id="IPR044752">
    <property type="entry name" value="PIN-like_EXO1"/>
</dbReference>
<proteinExistence type="inferred from homology"/>
<dbReference type="PROSITE" id="PS00841">
    <property type="entry name" value="XPG_1"/>
    <property type="match status" value="1"/>
</dbReference>
<keyword evidence="14 17" id="KW-0238">DNA-binding</keyword>
<dbReference type="Gene3D" id="1.10.150.20">
    <property type="entry name" value="5' to 3' exonuclease, C-terminal subdomain"/>
    <property type="match status" value="1"/>
</dbReference>
<evidence type="ECO:0000256" key="1">
    <source>
        <dbReference type="ARBA" id="ARBA00004123"/>
    </source>
</evidence>
<dbReference type="SMART" id="SM00484">
    <property type="entry name" value="XPGI"/>
    <property type="match status" value="1"/>
</dbReference>
<evidence type="ECO:0000313" key="20">
    <source>
        <dbReference type="EMBL" id="KAG5308506.1"/>
    </source>
</evidence>
<dbReference type="PANTHER" id="PTHR11081">
    <property type="entry name" value="FLAP ENDONUCLEASE FAMILY MEMBER"/>
    <property type="match status" value="1"/>
</dbReference>
<dbReference type="InterPro" id="IPR008918">
    <property type="entry name" value="HhH2"/>
</dbReference>
<dbReference type="CDD" id="cd09857">
    <property type="entry name" value="PIN_EXO1"/>
    <property type="match status" value="1"/>
</dbReference>
<dbReference type="PROSITE" id="PS00842">
    <property type="entry name" value="XPG_2"/>
    <property type="match status" value="1"/>
</dbReference>
<dbReference type="EMBL" id="JAANIA010002874">
    <property type="protein sequence ID" value="KAG5308506.1"/>
    <property type="molecule type" value="Genomic_DNA"/>
</dbReference>
<keyword evidence="6 17" id="KW-0479">Metal-binding</keyword>
<dbReference type="GO" id="GO:0006298">
    <property type="term" value="P:mismatch repair"/>
    <property type="evidence" value="ECO:0007669"/>
    <property type="project" value="TreeGrafter"/>
</dbReference>
<dbReference type="SUPFAM" id="SSF88723">
    <property type="entry name" value="PIN domain-like"/>
    <property type="match status" value="1"/>
</dbReference>
<dbReference type="FunFam" id="1.10.150.20:FF:000011">
    <property type="entry name" value="exonuclease 1"/>
    <property type="match status" value="1"/>
</dbReference>
<dbReference type="InterPro" id="IPR006086">
    <property type="entry name" value="XPG-I_dom"/>
</dbReference>
<evidence type="ECO:0000256" key="10">
    <source>
        <dbReference type="ARBA" id="ARBA00022801"/>
    </source>
</evidence>
<keyword evidence="4" id="KW-0597">Phosphoprotein</keyword>
<dbReference type="InterPro" id="IPR006085">
    <property type="entry name" value="XPG_DNA_repair_N"/>
</dbReference>
<accession>A0A836J800</accession>
<evidence type="ECO:0000313" key="21">
    <source>
        <dbReference type="Proteomes" id="UP000668214"/>
    </source>
</evidence>
<evidence type="ECO:0000256" key="3">
    <source>
        <dbReference type="ARBA" id="ARBA00020324"/>
    </source>
</evidence>
<dbReference type="PANTHER" id="PTHR11081:SF8">
    <property type="entry name" value="EXONUCLEASE 1"/>
    <property type="match status" value="1"/>
</dbReference>
<dbReference type="InterPro" id="IPR019974">
    <property type="entry name" value="XPG_CS"/>
</dbReference>
<dbReference type="GO" id="GO:0035312">
    <property type="term" value="F:5'-3' DNA exonuclease activity"/>
    <property type="evidence" value="ECO:0007669"/>
    <property type="project" value="UniProtKB-UniRule"/>
</dbReference>
<comment type="cofactor">
    <cofactor evidence="17">
        <name>Mg(2+)</name>
        <dbReference type="ChEBI" id="CHEBI:18420"/>
    </cofactor>
    <text evidence="17">Binds 2 magnesium ions per subunit. They probably participate in the reaction catalyzed by the enzyme. May bind an additional third magnesium ion after substrate binding.</text>
</comment>
<dbReference type="SUPFAM" id="SSF47807">
    <property type="entry name" value="5' to 3' exonuclease, C-terminal subdomain"/>
    <property type="match status" value="1"/>
</dbReference>
<evidence type="ECO:0000256" key="17">
    <source>
        <dbReference type="RuleBase" id="RU910737"/>
    </source>
</evidence>
<gene>
    <name evidence="20" type="primary">Tos</name>
    <name evidence="20" type="ORF">G6Z78_0004834</name>
</gene>
<evidence type="ECO:0000259" key="19">
    <source>
        <dbReference type="SMART" id="SM00485"/>
    </source>
</evidence>
<evidence type="ECO:0000256" key="14">
    <source>
        <dbReference type="ARBA" id="ARBA00023125"/>
    </source>
</evidence>
<reference evidence="20" key="1">
    <citation type="submission" date="2020-02" db="EMBL/GenBank/DDBJ databases">
        <title>Relaxed selection underlies rapid genomic changes in the transitions from sociality to social parasitism in ants.</title>
        <authorList>
            <person name="Bi X."/>
        </authorList>
    </citation>
    <scope>NUCLEOTIDE SEQUENCE</scope>
    <source>
        <strain evidence="20">BGI-DK2014c</strain>
        <tissue evidence="20">Whole body</tissue>
    </source>
</reference>
<keyword evidence="21" id="KW-1185">Reference proteome</keyword>
<evidence type="ECO:0000256" key="2">
    <source>
        <dbReference type="ARBA" id="ARBA00010563"/>
    </source>
</evidence>
<feature type="domain" description="XPG N-terminal" evidence="19">
    <location>
        <begin position="1"/>
        <end position="99"/>
    </location>
</feature>
<dbReference type="Gene3D" id="3.40.50.1010">
    <property type="entry name" value="5'-nuclease"/>
    <property type="match status" value="1"/>
</dbReference>
<dbReference type="SMART" id="SM00485">
    <property type="entry name" value="XPGN"/>
    <property type="match status" value="1"/>
</dbReference>
<keyword evidence="10 17" id="KW-0378">Hydrolase</keyword>
<dbReference type="InterPro" id="IPR029060">
    <property type="entry name" value="PIN-like_dom_sf"/>
</dbReference>
<dbReference type="Proteomes" id="UP000668214">
    <property type="component" value="Unassembled WGS sequence"/>
</dbReference>
<sequence>MGITGLLPFLEKSSRKMNIKEFSGGTVAIDSYCWLHKGAFSCAEKLMMGEMTDAYVVYCMKYINMLLKYKIKPILVFDGQRLLAKEQTEIKRRKARELNRRKAIELIQMGKVTEGTNLLRRAVDITHTIALELIKQCQNENIDCIIAPYEADAQLAYLNISGIADVVITEDSDLTLFGCKKIFFKMDLVGNGVLIAQDQLHLAMNVRPEQFEMDKFRHICILSGCDYLPSLPGIGLGKARKFITKNTDQNIHRALTRLGSVLNMKSLVVPQEYRDAFILAEITFKHQLVFCPLQRKQVRLNPPPANITEDQLQYAGKELDEDLALQLALGNCDPVTLKMVHDFNPDKIERKRKRDTGQTMIQTSIWSDKYKLKTKCQNSSPLSVLNSSFINGKELGKERKSLMNAYVSLNSHNSSNIQRDPEDRDLHNTAILDMYKSSRDAKLIDSSNKTKCLGKERKSLKNTYSSLNSHNSSNIPSDPEDHDLHNAAILDMYKLSRDAKLIDNTNKASEDYLNLTNNTSPDLLKQKNPFIKRLCNLTTSPSILSNGNYRKRGRNLMRVRRTLVDENTVIESKYFSKSDNKECSVLESENKDIETSWISTNYTILDTNVHDVTRKQLEKRLSITDTEQNANSMENINNPFLSNQNDCLTNISRNVSKKSNSNDRIDDVPSMTAMTTDKNYVTNNYLVSNSSMDINNYENANSSQNDSLEWINTKNVQSFPHKRNTLKKRNSSNLVQVMTKKKGLHQNKQSPTVPRQQSLLDMYGFQKRYSKNCAKQWV</sequence>
<dbReference type="SMART" id="SM00279">
    <property type="entry name" value="HhH2"/>
    <property type="match status" value="1"/>
</dbReference>
<name>A0A836J800_9HYME</name>
<evidence type="ECO:0000256" key="7">
    <source>
        <dbReference type="ARBA" id="ARBA00022759"/>
    </source>
</evidence>
<keyword evidence="12 17" id="KW-0460">Magnesium</keyword>
<evidence type="ECO:0000256" key="6">
    <source>
        <dbReference type="ARBA" id="ARBA00022723"/>
    </source>
</evidence>
<evidence type="ECO:0000256" key="12">
    <source>
        <dbReference type="ARBA" id="ARBA00022842"/>
    </source>
</evidence>
<organism evidence="20 21">
    <name type="scientific">Pseudoatta argentina</name>
    <dbReference type="NCBI Taxonomy" id="621737"/>
    <lineage>
        <taxon>Eukaryota</taxon>
        <taxon>Metazoa</taxon>
        <taxon>Ecdysozoa</taxon>
        <taxon>Arthropoda</taxon>
        <taxon>Hexapoda</taxon>
        <taxon>Insecta</taxon>
        <taxon>Pterygota</taxon>
        <taxon>Neoptera</taxon>
        <taxon>Endopterygota</taxon>
        <taxon>Hymenoptera</taxon>
        <taxon>Apocrita</taxon>
        <taxon>Aculeata</taxon>
        <taxon>Formicoidea</taxon>
        <taxon>Formicidae</taxon>
        <taxon>Myrmicinae</taxon>
        <taxon>Pseudoatta</taxon>
    </lineage>
</organism>
<dbReference type="InterPro" id="IPR037315">
    <property type="entry name" value="EXO1_H3TH"/>
</dbReference>
<dbReference type="Pfam" id="PF00867">
    <property type="entry name" value="XPG_I"/>
    <property type="match status" value="1"/>
</dbReference>
<dbReference type="Pfam" id="PF00752">
    <property type="entry name" value="XPG_N"/>
    <property type="match status" value="1"/>
</dbReference>
<evidence type="ECO:0000256" key="11">
    <source>
        <dbReference type="ARBA" id="ARBA00022839"/>
    </source>
</evidence>
<dbReference type="PRINTS" id="PR00853">
    <property type="entry name" value="XPGRADSUPER"/>
</dbReference>
<evidence type="ECO:0000256" key="8">
    <source>
        <dbReference type="ARBA" id="ARBA00022763"/>
    </source>
</evidence>
<evidence type="ECO:0000256" key="5">
    <source>
        <dbReference type="ARBA" id="ARBA00022722"/>
    </source>
</evidence>
<dbReference type="InterPro" id="IPR036279">
    <property type="entry name" value="5-3_exonuclease_C_sf"/>
</dbReference>
<keyword evidence="8 17" id="KW-0227">DNA damage</keyword>
<evidence type="ECO:0000259" key="18">
    <source>
        <dbReference type="SMART" id="SM00484"/>
    </source>
</evidence>
<dbReference type="FunFam" id="3.40.50.1010:FF:000002">
    <property type="entry name" value="Exonuclease 1, putative"/>
    <property type="match status" value="1"/>
</dbReference>
<dbReference type="GO" id="GO:0003677">
    <property type="term" value="F:DNA binding"/>
    <property type="evidence" value="ECO:0007669"/>
    <property type="project" value="UniProtKB-UniRule"/>
</dbReference>
<evidence type="ECO:0000256" key="13">
    <source>
        <dbReference type="ARBA" id="ARBA00022881"/>
    </source>
</evidence>
<comment type="subcellular location">
    <subcellularLocation>
        <location evidence="1 17">Nucleus</location>
    </subcellularLocation>
</comment>
<comment type="similarity">
    <text evidence="2 17">Belongs to the XPG/RAD2 endonuclease family. EXO1 subfamily.</text>
</comment>
<dbReference type="InterPro" id="IPR006084">
    <property type="entry name" value="XPG/Rad2"/>
</dbReference>
<feature type="domain" description="XPG-I" evidence="18">
    <location>
        <begin position="138"/>
        <end position="211"/>
    </location>
</feature>
<keyword evidence="13 17" id="KW-0267">Excision nuclease</keyword>
<protein>
    <recommendedName>
        <fullName evidence="3 17">Exonuclease 1</fullName>
        <ecNumber evidence="17">3.1.-.-</ecNumber>
    </recommendedName>
</protein>
<dbReference type="GO" id="GO:0017108">
    <property type="term" value="F:5'-flap endonuclease activity"/>
    <property type="evidence" value="ECO:0007669"/>
    <property type="project" value="TreeGrafter"/>
</dbReference>
<evidence type="ECO:0000256" key="4">
    <source>
        <dbReference type="ARBA" id="ARBA00022553"/>
    </source>
</evidence>
<evidence type="ECO:0000256" key="15">
    <source>
        <dbReference type="ARBA" id="ARBA00023204"/>
    </source>
</evidence>
<evidence type="ECO:0000256" key="16">
    <source>
        <dbReference type="ARBA" id="ARBA00023242"/>
    </source>
</evidence>
<keyword evidence="9 17" id="KW-0228">DNA excision</keyword>
<keyword evidence="16 17" id="KW-0539">Nucleus</keyword>